<dbReference type="InterPro" id="IPR012340">
    <property type="entry name" value="NA-bd_OB-fold"/>
</dbReference>
<evidence type="ECO:0000256" key="5">
    <source>
        <dbReference type="ARBA" id="ARBA00022801"/>
    </source>
</evidence>
<dbReference type="Pfam" id="PF00773">
    <property type="entry name" value="RNB"/>
    <property type="match status" value="1"/>
</dbReference>
<evidence type="ECO:0000256" key="4">
    <source>
        <dbReference type="ARBA" id="ARBA00022722"/>
    </source>
</evidence>
<proteinExistence type="inferred from homology"/>
<dbReference type="GO" id="GO:0008859">
    <property type="term" value="F:exoribonuclease II activity"/>
    <property type="evidence" value="ECO:0007669"/>
    <property type="project" value="UniProtKB-UniRule"/>
</dbReference>
<dbReference type="GO" id="GO:0003723">
    <property type="term" value="F:RNA binding"/>
    <property type="evidence" value="ECO:0007669"/>
    <property type="project" value="UniProtKB-UniRule"/>
</dbReference>
<evidence type="ECO:0000256" key="8">
    <source>
        <dbReference type="HAMAP-Rule" id="MF_01895"/>
    </source>
</evidence>
<dbReference type="AlphaFoldDB" id="A0A2T2WJ97"/>
<dbReference type="GO" id="GO:0006402">
    <property type="term" value="P:mRNA catabolic process"/>
    <property type="evidence" value="ECO:0007669"/>
    <property type="project" value="TreeGrafter"/>
</dbReference>
<dbReference type="PROSITE" id="PS50126">
    <property type="entry name" value="S1"/>
    <property type="match status" value="1"/>
</dbReference>
<dbReference type="EC" id="3.1.13.1" evidence="8"/>
<dbReference type="Pfam" id="PF17876">
    <property type="entry name" value="CSD2"/>
    <property type="match status" value="1"/>
</dbReference>
<keyword evidence="3 8" id="KW-0963">Cytoplasm</keyword>
<keyword evidence="6 8" id="KW-0269">Exonuclease</keyword>
<dbReference type="Gene3D" id="2.40.50.140">
    <property type="entry name" value="Nucleic acid-binding proteins"/>
    <property type="match status" value="2"/>
</dbReference>
<evidence type="ECO:0000256" key="2">
    <source>
        <dbReference type="ARBA" id="ARBA00004496"/>
    </source>
</evidence>
<sequence>MANSGRLAFEDFSEQVFALLHNGEPVSEKTVMARLAGEHKASKAFYRAFADLRREGWVLRDFKGDVQIETRTGILRVNPRGFGFVVDPDHPGDDIYVPARYMLSATQDDTVMVWVRRLTGKPGPEGRIMGIAARAHTHIVGRLEHVRSGGWHVVPRDPHQPIVYVGTRHPHERWQSGLMVSCRIIEWPLDPRRKVRGEVEEVLGHADEAGVDVRALMIEHHLRANFPPDVMAQAKALPDEVGQEDLPGREDLRQMLIVTIDGSDAKDLDDAISVERISGGYRVGVHIADVSFYVPEGSALDLEARRRGTSVYLVDRVIPMLPERLSNGIASLNPGVARLTMTAWIELNDDGRRTAVRIVPSVIMSRFRLTYDAVNQVLQGKISIDPALDELLHLAEEVRNRLYARRVQRGAVDFDLPEAKVILDDTGRPVDIVERRRGPAESIIEEFMLLANEAVAGELIRHRLPGLFRVHDEPGSEKMEQFRELIGALGYRLPKTVTPKSLQKLLAQVKDKPEERVINSALLRSMKQAHYGPTNTGHFGLASKEYTHFTSPIRRYPDLWVHRVLARHLSGQVWDVERSRLDALVQEVGEISSLREREAMEAERDSVQMKEAEYMRDRIGEEYRAVVSGVANFGIFVELPNLIEGLVRVEDLPRDYWVFDAVHYRLRGERTGRVFQLGQEVEVIVANADVALRRIDFYLKPASPPLRGATRAKKARKSRTHR</sequence>
<dbReference type="InterPro" id="IPR013223">
    <property type="entry name" value="RNase_B_OB_dom"/>
</dbReference>
<dbReference type="NCBIfam" id="TIGR00358">
    <property type="entry name" value="3_prime_RNase"/>
    <property type="match status" value="1"/>
</dbReference>
<dbReference type="SMART" id="SM00955">
    <property type="entry name" value="RNB"/>
    <property type="match status" value="1"/>
</dbReference>
<dbReference type="InterPro" id="IPR001900">
    <property type="entry name" value="RNase_II/R"/>
</dbReference>
<feature type="domain" description="S1 motif" evidence="9">
    <location>
        <begin position="620"/>
        <end position="700"/>
    </location>
</feature>
<evidence type="ECO:0000313" key="10">
    <source>
        <dbReference type="EMBL" id="PSR22295.1"/>
    </source>
</evidence>
<comment type="subcellular location">
    <subcellularLocation>
        <location evidence="2 8">Cytoplasm</location>
    </subcellularLocation>
</comment>
<dbReference type="PROSITE" id="PS01175">
    <property type="entry name" value="RIBONUCLEASE_II"/>
    <property type="match status" value="1"/>
</dbReference>
<comment type="catalytic activity">
    <reaction evidence="1 8">
        <text>Exonucleolytic cleavage in the 3'- to 5'-direction to yield nucleoside 5'-phosphates.</text>
        <dbReference type="EC" id="3.1.13.1"/>
    </reaction>
</comment>
<dbReference type="Pfam" id="PF00575">
    <property type="entry name" value="S1"/>
    <property type="match status" value="1"/>
</dbReference>
<dbReference type="HAMAP" id="MF_01895">
    <property type="entry name" value="RNase_R"/>
    <property type="match status" value="1"/>
</dbReference>
<dbReference type="EMBL" id="PXYV01000019">
    <property type="protein sequence ID" value="PSR22295.1"/>
    <property type="molecule type" value="Genomic_DNA"/>
</dbReference>
<gene>
    <name evidence="8 10" type="primary">rnr</name>
    <name evidence="10" type="ORF">C7B45_07240</name>
</gene>
<dbReference type="GO" id="GO:0005829">
    <property type="term" value="C:cytosol"/>
    <property type="evidence" value="ECO:0007669"/>
    <property type="project" value="TreeGrafter"/>
</dbReference>
<dbReference type="InterPro" id="IPR003029">
    <property type="entry name" value="S1_domain"/>
</dbReference>
<dbReference type="InterPro" id="IPR040476">
    <property type="entry name" value="CSD2"/>
</dbReference>
<dbReference type="SMART" id="SM00316">
    <property type="entry name" value="S1"/>
    <property type="match status" value="1"/>
</dbReference>
<dbReference type="InterPro" id="IPR004476">
    <property type="entry name" value="RNase_II/RNase_R"/>
</dbReference>
<evidence type="ECO:0000256" key="7">
    <source>
        <dbReference type="ARBA" id="ARBA00022884"/>
    </source>
</evidence>
<dbReference type="NCBIfam" id="TIGR02063">
    <property type="entry name" value="RNase_R"/>
    <property type="match status" value="1"/>
</dbReference>
<evidence type="ECO:0000313" key="11">
    <source>
        <dbReference type="Proteomes" id="UP000241848"/>
    </source>
</evidence>
<keyword evidence="4 8" id="KW-0540">Nuclease</keyword>
<comment type="function">
    <text evidence="8">3'-5' exoribonuclease that releases 5'-nucleoside monophosphates and is involved in maturation of structured RNAs.</text>
</comment>
<dbReference type="Pfam" id="PF08206">
    <property type="entry name" value="OB_RNB"/>
    <property type="match status" value="1"/>
</dbReference>
<name>A0A2T2WJ97_9FIRM</name>
<dbReference type="InterPro" id="IPR050180">
    <property type="entry name" value="RNR_Ribonuclease"/>
</dbReference>
<dbReference type="Proteomes" id="UP000241848">
    <property type="component" value="Unassembled WGS sequence"/>
</dbReference>
<keyword evidence="5 8" id="KW-0378">Hydrolase</keyword>
<dbReference type="InterPro" id="IPR011805">
    <property type="entry name" value="RNase_R"/>
</dbReference>
<evidence type="ECO:0000256" key="6">
    <source>
        <dbReference type="ARBA" id="ARBA00022839"/>
    </source>
</evidence>
<evidence type="ECO:0000256" key="3">
    <source>
        <dbReference type="ARBA" id="ARBA00022490"/>
    </source>
</evidence>
<dbReference type="CDD" id="cd04471">
    <property type="entry name" value="S1_RNase_R"/>
    <property type="match status" value="1"/>
</dbReference>
<accession>A0A2T2WJ97</accession>
<dbReference type="PANTHER" id="PTHR23355:SF9">
    <property type="entry name" value="DIS3-LIKE EXONUCLEASE 2"/>
    <property type="match status" value="1"/>
</dbReference>
<evidence type="ECO:0000256" key="1">
    <source>
        <dbReference type="ARBA" id="ARBA00001849"/>
    </source>
</evidence>
<comment type="similarity">
    <text evidence="8">Belongs to the RNR ribonuclease family. RNase R subfamily.</text>
</comment>
<protein>
    <recommendedName>
        <fullName evidence="8">Ribonuclease R</fullName>
        <shortName evidence="8">RNase R</shortName>
        <ecNumber evidence="8">3.1.13.1</ecNumber>
    </recommendedName>
</protein>
<keyword evidence="7 8" id="KW-0694">RNA-binding</keyword>
<reference evidence="10 11" key="1">
    <citation type="journal article" date="2014" name="BMC Genomics">
        <title>Comparison of environmental and isolate Sulfobacillus genomes reveals diverse carbon, sulfur, nitrogen, and hydrogen metabolisms.</title>
        <authorList>
            <person name="Justice N.B."/>
            <person name="Norman A."/>
            <person name="Brown C.T."/>
            <person name="Singh A."/>
            <person name="Thomas B.C."/>
            <person name="Banfield J.F."/>
        </authorList>
    </citation>
    <scope>NUCLEOTIDE SEQUENCE [LARGE SCALE GENOMIC DNA]</scope>
    <source>
        <strain evidence="10">AMDSBA3</strain>
    </source>
</reference>
<comment type="caution">
    <text evidence="10">The sequence shown here is derived from an EMBL/GenBank/DDBJ whole genome shotgun (WGS) entry which is preliminary data.</text>
</comment>
<dbReference type="PANTHER" id="PTHR23355">
    <property type="entry name" value="RIBONUCLEASE"/>
    <property type="match status" value="1"/>
</dbReference>
<organism evidence="10 11">
    <name type="scientific">Sulfobacillus acidophilus</name>
    <dbReference type="NCBI Taxonomy" id="53633"/>
    <lineage>
        <taxon>Bacteria</taxon>
        <taxon>Bacillati</taxon>
        <taxon>Bacillota</taxon>
        <taxon>Clostridia</taxon>
        <taxon>Eubacteriales</taxon>
        <taxon>Clostridiales Family XVII. Incertae Sedis</taxon>
        <taxon>Sulfobacillus</taxon>
    </lineage>
</organism>
<evidence type="ECO:0000259" key="9">
    <source>
        <dbReference type="PROSITE" id="PS50126"/>
    </source>
</evidence>
<dbReference type="InterPro" id="IPR022966">
    <property type="entry name" value="RNase_II/R_CS"/>
</dbReference>
<dbReference type="SUPFAM" id="SSF50249">
    <property type="entry name" value="Nucleic acid-binding proteins"/>
    <property type="match status" value="4"/>
</dbReference>